<dbReference type="AlphaFoldDB" id="A0A550C1E7"/>
<evidence type="ECO:0000313" key="4">
    <source>
        <dbReference type="Proteomes" id="UP000320762"/>
    </source>
</evidence>
<dbReference type="InterPro" id="IPR032675">
    <property type="entry name" value="LRR_dom_sf"/>
</dbReference>
<proteinExistence type="predicted"/>
<name>A0A550C1E7_9AGAR</name>
<dbReference type="Gene3D" id="3.80.10.10">
    <property type="entry name" value="Ribonuclease Inhibitor"/>
    <property type="match status" value="1"/>
</dbReference>
<keyword evidence="1" id="KW-0175">Coiled coil</keyword>
<evidence type="ECO:0008006" key="5">
    <source>
        <dbReference type="Google" id="ProtNLM"/>
    </source>
</evidence>
<keyword evidence="4" id="KW-1185">Reference proteome</keyword>
<dbReference type="OrthoDB" id="3365698at2759"/>
<reference evidence="3 4" key="1">
    <citation type="journal article" date="2019" name="New Phytol.">
        <title>Comparative genomics reveals unique wood-decay strategies and fruiting body development in the Schizophyllaceae.</title>
        <authorList>
            <person name="Almasi E."/>
            <person name="Sahu N."/>
            <person name="Krizsan K."/>
            <person name="Balint B."/>
            <person name="Kovacs G.M."/>
            <person name="Kiss B."/>
            <person name="Cseklye J."/>
            <person name="Drula E."/>
            <person name="Henrissat B."/>
            <person name="Nagy I."/>
            <person name="Chovatia M."/>
            <person name="Adam C."/>
            <person name="LaButti K."/>
            <person name="Lipzen A."/>
            <person name="Riley R."/>
            <person name="Grigoriev I.V."/>
            <person name="Nagy L.G."/>
        </authorList>
    </citation>
    <scope>NUCLEOTIDE SEQUENCE [LARGE SCALE GENOMIC DNA]</scope>
    <source>
        <strain evidence="3 4">NL-1724</strain>
    </source>
</reference>
<evidence type="ECO:0000313" key="3">
    <source>
        <dbReference type="EMBL" id="TRM58631.1"/>
    </source>
</evidence>
<feature type="compositionally biased region" description="Acidic residues" evidence="2">
    <location>
        <begin position="550"/>
        <end position="572"/>
    </location>
</feature>
<dbReference type="Proteomes" id="UP000320762">
    <property type="component" value="Unassembled WGS sequence"/>
</dbReference>
<organism evidence="3 4">
    <name type="scientific">Schizophyllum amplum</name>
    <dbReference type="NCBI Taxonomy" id="97359"/>
    <lineage>
        <taxon>Eukaryota</taxon>
        <taxon>Fungi</taxon>
        <taxon>Dikarya</taxon>
        <taxon>Basidiomycota</taxon>
        <taxon>Agaricomycotina</taxon>
        <taxon>Agaricomycetes</taxon>
        <taxon>Agaricomycetidae</taxon>
        <taxon>Agaricales</taxon>
        <taxon>Schizophyllaceae</taxon>
        <taxon>Schizophyllum</taxon>
    </lineage>
</organism>
<feature type="region of interest" description="Disordered" evidence="2">
    <location>
        <begin position="531"/>
        <end position="572"/>
    </location>
</feature>
<sequence>MLPEHFALLQQETSLCSKCGTSVSAATPLVPLDLIRGQALPTAQDSVDIRQGILSDEATVQSYARVIGETKRTLEQLQQQHDLLVANLDRKRALLAPIRRLPREIITMIVKFAIARTLRRKADSSLGRLHVVLRVSHLWRWLAFETPQLWADIVLYPQADPHWHFTLSECLQHSKAQPVDIHLRNKEDAPWRLTESRTYSEDEWLSVIEPLLASAPRWKALRLDVSCYMVFSLLPQQSSRLALLETLQLTSVENPNKITFFKDTPALSSVHITDLCGSDRIELPWSQLSELDIGVQASYASLRDCVNMISHCHQLSRLSLFSMTEDMTDYTPITLPVLQYLKVGGMANCLLQSLVAPDLQELHALSSYPNSMEIFGEEAYYALLGFADVNPHTVGAKLTTLSLMTTALQENEWVELFEKYTNVSHLAVCDFLVDTPAHNLARALISNAALLPDLVRLDFPTLCVAPSSMKTMIDLVEHRVVHRPLGMRKLEEISVMEVDDSLHTCFRELRDKGLKLYAAFPEDMCRSEAEGGSGWIVTREGEHDWTSTSEGDDDSDGQEEGEPFTEDEEVGP</sequence>
<dbReference type="STRING" id="97359.A0A550C1E7"/>
<dbReference type="EMBL" id="VDMD01000034">
    <property type="protein sequence ID" value="TRM58631.1"/>
    <property type="molecule type" value="Genomic_DNA"/>
</dbReference>
<evidence type="ECO:0000256" key="2">
    <source>
        <dbReference type="SAM" id="MobiDB-lite"/>
    </source>
</evidence>
<protein>
    <recommendedName>
        <fullName evidence="5">F-box domain-containing protein</fullName>
    </recommendedName>
</protein>
<gene>
    <name evidence="3" type="ORF">BD626DRAFT_633889</name>
</gene>
<accession>A0A550C1E7</accession>
<evidence type="ECO:0000256" key="1">
    <source>
        <dbReference type="SAM" id="Coils"/>
    </source>
</evidence>
<comment type="caution">
    <text evidence="3">The sequence shown here is derived from an EMBL/GenBank/DDBJ whole genome shotgun (WGS) entry which is preliminary data.</text>
</comment>
<feature type="coiled-coil region" evidence="1">
    <location>
        <begin position="60"/>
        <end position="94"/>
    </location>
</feature>